<dbReference type="Gene3D" id="3.40.630.30">
    <property type="match status" value="1"/>
</dbReference>
<evidence type="ECO:0000256" key="2">
    <source>
        <dbReference type="ARBA" id="ARBA00023315"/>
    </source>
</evidence>
<sequence length="162" mass="18535">MNTSPLSIVFRELRPDERPLLREFLLRAIYLPEGTPPPPPEIVESPELKIYFEDFGLHDADHALVAAAGEEVIGCVWCRRMHDFGYVDPQTPSLALSLREEYRGKGIGTRLLENMFELLRGKGYAQVSLSVQKANPAFRLYKRLGFETARETDEEFIVVRKL</sequence>
<dbReference type="PROSITE" id="PS51186">
    <property type="entry name" value="GNAT"/>
    <property type="match status" value="1"/>
</dbReference>
<accession>A0A9D1HAP2</accession>
<keyword evidence="1" id="KW-0808">Transferase</keyword>
<evidence type="ECO:0000256" key="1">
    <source>
        <dbReference type="ARBA" id="ARBA00022679"/>
    </source>
</evidence>
<dbReference type="InterPro" id="IPR050680">
    <property type="entry name" value="YpeA/RimI_acetyltransf"/>
</dbReference>
<dbReference type="PANTHER" id="PTHR43420:SF12">
    <property type="entry name" value="N-ACETYLTRANSFERASE DOMAIN-CONTAINING PROTEIN"/>
    <property type="match status" value="1"/>
</dbReference>
<dbReference type="InterPro" id="IPR000182">
    <property type="entry name" value="GNAT_dom"/>
</dbReference>
<name>A0A9D1HAP2_9FLAO</name>
<dbReference type="Proteomes" id="UP000824161">
    <property type="component" value="Unassembled WGS sequence"/>
</dbReference>
<reference evidence="4" key="1">
    <citation type="submission" date="2020-10" db="EMBL/GenBank/DDBJ databases">
        <authorList>
            <person name="Gilroy R."/>
        </authorList>
    </citation>
    <scope>NUCLEOTIDE SEQUENCE</scope>
    <source>
        <strain evidence="4">1383</strain>
    </source>
</reference>
<keyword evidence="2" id="KW-0012">Acyltransferase</keyword>
<dbReference type="CDD" id="cd04301">
    <property type="entry name" value="NAT_SF"/>
    <property type="match status" value="1"/>
</dbReference>
<dbReference type="PANTHER" id="PTHR43420">
    <property type="entry name" value="ACETYLTRANSFERASE"/>
    <property type="match status" value="1"/>
</dbReference>
<dbReference type="SUPFAM" id="SSF55729">
    <property type="entry name" value="Acyl-CoA N-acyltransferases (Nat)"/>
    <property type="match status" value="1"/>
</dbReference>
<dbReference type="GO" id="GO:0016747">
    <property type="term" value="F:acyltransferase activity, transferring groups other than amino-acyl groups"/>
    <property type="evidence" value="ECO:0007669"/>
    <property type="project" value="InterPro"/>
</dbReference>
<dbReference type="EMBL" id="DVLY01000031">
    <property type="protein sequence ID" value="HIT97467.1"/>
    <property type="molecule type" value="Genomic_DNA"/>
</dbReference>
<organism evidence="4 5">
    <name type="scientific">Candidatus Merdimorpha stercoravium</name>
    <dbReference type="NCBI Taxonomy" id="2840863"/>
    <lineage>
        <taxon>Bacteria</taxon>
        <taxon>Pseudomonadati</taxon>
        <taxon>Bacteroidota</taxon>
        <taxon>Flavobacteriia</taxon>
        <taxon>Flavobacteriales</taxon>
        <taxon>Candidatus Merdimorpha</taxon>
    </lineage>
</organism>
<evidence type="ECO:0000259" key="3">
    <source>
        <dbReference type="PROSITE" id="PS51186"/>
    </source>
</evidence>
<dbReference type="AlphaFoldDB" id="A0A9D1HAP2"/>
<evidence type="ECO:0000313" key="5">
    <source>
        <dbReference type="Proteomes" id="UP000824161"/>
    </source>
</evidence>
<feature type="domain" description="N-acetyltransferase" evidence="3">
    <location>
        <begin position="8"/>
        <end position="162"/>
    </location>
</feature>
<dbReference type="Pfam" id="PF00583">
    <property type="entry name" value="Acetyltransf_1"/>
    <property type="match status" value="1"/>
</dbReference>
<gene>
    <name evidence="4" type="ORF">IAC44_01360</name>
</gene>
<proteinExistence type="predicted"/>
<comment type="caution">
    <text evidence="4">The sequence shown here is derived from an EMBL/GenBank/DDBJ whole genome shotgun (WGS) entry which is preliminary data.</text>
</comment>
<reference evidence="4" key="2">
    <citation type="journal article" date="2021" name="PeerJ">
        <title>Extensive microbial diversity within the chicken gut microbiome revealed by metagenomics and culture.</title>
        <authorList>
            <person name="Gilroy R."/>
            <person name="Ravi A."/>
            <person name="Getino M."/>
            <person name="Pursley I."/>
            <person name="Horton D.L."/>
            <person name="Alikhan N.F."/>
            <person name="Baker D."/>
            <person name="Gharbi K."/>
            <person name="Hall N."/>
            <person name="Watson M."/>
            <person name="Adriaenssens E.M."/>
            <person name="Foster-Nyarko E."/>
            <person name="Jarju S."/>
            <person name="Secka A."/>
            <person name="Antonio M."/>
            <person name="Oren A."/>
            <person name="Chaudhuri R.R."/>
            <person name="La Ragione R."/>
            <person name="Hildebrand F."/>
            <person name="Pallen M.J."/>
        </authorList>
    </citation>
    <scope>NUCLEOTIDE SEQUENCE</scope>
    <source>
        <strain evidence="4">1383</strain>
    </source>
</reference>
<dbReference type="InterPro" id="IPR016181">
    <property type="entry name" value="Acyl_CoA_acyltransferase"/>
</dbReference>
<evidence type="ECO:0000313" key="4">
    <source>
        <dbReference type="EMBL" id="HIT97467.1"/>
    </source>
</evidence>
<protein>
    <submittedName>
        <fullName evidence="4">GNAT family N-acetyltransferase</fullName>
    </submittedName>
</protein>